<dbReference type="PANTHER" id="PTHR38785">
    <property type="entry name" value="HOMOLOG OF VIRK"/>
    <property type="match status" value="1"/>
</dbReference>
<protein>
    <submittedName>
        <fullName evidence="2">Uncharacterized protein VirK/YbjX</fullName>
    </submittedName>
</protein>
<organism evidence="2 3">
    <name type="scientific">Rhodanobacter soli</name>
    <dbReference type="NCBI Taxonomy" id="590609"/>
    <lineage>
        <taxon>Bacteria</taxon>
        <taxon>Pseudomonadati</taxon>
        <taxon>Pseudomonadota</taxon>
        <taxon>Gammaproteobacteria</taxon>
        <taxon>Lysobacterales</taxon>
        <taxon>Rhodanobacteraceae</taxon>
        <taxon>Rhodanobacter</taxon>
    </lineage>
</organism>
<gene>
    <name evidence="2" type="ORF">ABIE04_003029</name>
</gene>
<proteinExistence type="predicted"/>
<reference evidence="2 3" key="1">
    <citation type="submission" date="2024-06" db="EMBL/GenBank/DDBJ databases">
        <title>Sorghum-associated microbial communities from plants grown in Nebraska, USA.</title>
        <authorList>
            <person name="Schachtman D."/>
        </authorList>
    </citation>
    <scope>NUCLEOTIDE SEQUENCE [LARGE SCALE GENOMIC DNA]</scope>
    <source>
        <strain evidence="2 3">1757</strain>
    </source>
</reference>
<dbReference type="PANTHER" id="PTHR38785:SF1">
    <property type="entry name" value="HOMOLOG OF VIRK"/>
    <property type="match status" value="1"/>
</dbReference>
<dbReference type="EMBL" id="JBEPSD010000003">
    <property type="protein sequence ID" value="MET4570650.1"/>
    <property type="molecule type" value="Genomic_DNA"/>
</dbReference>
<dbReference type="Pfam" id="PF04393">
    <property type="entry name" value="DUF535"/>
    <property type="match status" value="1"/>
</dbReference>
<name>A0ABV2Q115_9GAMM</name>
<dbReference type="InterPro" id="IPR007488">
    <property type="entry name" value="DUF535"/>
</dbReference>
<evidence type="ECO:0000313" key="3">
    <source>
        <dbReference type="Proteomes" id="UP001549251"/>
    </source>
</evidence>
<evidence type="ECO:0000313" key="2">
    <source>
        <dbReference type="EMBL" id="MET4570650.1"/>
    </source>
</evidence>
<comment type="caution">
    <text evidence="2">The sequence shown here is derived from an EMBL/GenBank/DDBJ whole genome shotgun (WGS) entry which is preliminary data.</text>
</comment>
<keyword evidence="3" id="KW-1185">Reference proteome</keyword>
<evidence type="ECO:0000256" key="1">
    <source>
        <dbReference type="SAM" id="MobiDB-lite"/>
    </source>
</evidence>
<feature type="region of interest" description="Disordered" evidence="1">
    <location>
        <begin position="322"/>
        <end position="343"/>
    </location>
</feature>
<accession>A0ABV2Q115</accession>
<dbReference type="Proteomes" id="UP001549251">
    <property type="component" value="Unassembled WGS sequence"/>
</dbReference>
<sequence>MRVARTNMAGMLWVDALRRRWSLRRAAGESRWQLAMHMASWVRLFIRQTRWLRSLNARETLRRAAHADPRLYERWHRPYISTHFGLDTRRRIVRSHYAFVMRRFPAWLCERIVSGGSARLATLRLDGVPGAYLSLRKPSRGDAGELSLLLLTLDKEVLASCILTFDRCDSVIIGAVRGAGPHTPFEATREFIQGSHGLHPADLLLSLVRELAALHGLKRIRAVASSARVVGSLQGLAADGDDAFWREQGGMPAGLGCHELPLSLVRVPCAEGPRSRHEKQQLREAFREKACEAFAAAFRTTDGGHPGGATVSVSPDAAATIRARSHGGQKPASEHGGLLAAGL</sequence>